<reference evidence="6" key="1">
    <citation type="journal article" date="2017" name="Plant J.">
        <title>The pomegranate (Punica granatum L.) genome and the genomics of punicalagin biosynthesis.</title>
        <authorList>
            <person name="Qin G."/>
            <person name="Xu C."/>
            <person name="Ming R."/>
            <person name="Tang H."/>
            <person name="Guyot R."/>
            <person name="Kramer E.M."/>
            <person name="Hu Y."/>
            <person name="Yi X."/>
            <person name="Qi Y."/>
            <person name="Xu X."/>
            <person name="Gao Z."/>
            <person name="Pan H."/>
            <person name="Jian J."/>
            <person name="Tian Y."/>
            <person name="Yue Z."/>
            <person name="Xu Y."/>
        </authorList>
    </citation>
    <scope>NUCLEOTIDE SEQUENCE [LARGE SCALE GENOMIC DNA]</scope>
    <source>
        <strain evidence="6">cv. Dabenzi</strain>
    </source>
</reference>
<organism evidence="5 6">
    <name type="scientific">Punica granatum</name>
    <name type="common">Pomegranate</name>
    <dbReference type="NCBI Taxonomy" id="22663"/>
    <lineage>
        <taxon>Eukaryota</taxon>
        <taxon>Viridiplantae</taxon>
        <taxon>Streptophyta</taxon>
        <taxon>Embryophyta</taxon>
        <taxon>Tracheophyta</taxon>
        <taxon>Spermatophyta</taxon>
        <taxon>Magnoliopsida</taxon>
        <taxon>eudicotyledons</taxon>
        <taxon>Gunneridae</taxon>
        <taxon>Pentapetalae</taxon>
        <taxon>rosids</taxon>
        <taxon>malvids</taxon>
        <taxon>Myrtales</taxon>
        <taxon>Lythraceae</taxon>
        <taxon>Punica</taxon>
    </lineage>
</organism>
<sequence>MIHLIKPNTSATKGFIGSSFGNKIGTALSFGNANFEQEIRRMGPNEEEVKGRICVTGAAGYLASWLVKRLLSSGYHVIGTVRDPGNEKKVAHLWKLEGAKERLTLVKADLMENGSFDDAIMGCQGVFHTASPVIKPSSDPKAEIVKPAVEGTLNVLRSCKKNPDLRRVVLTSSSSTIRIRDDFDPNVPFDESSWSSTELCEMHQIWYSLSKTLAEKAAWEYCNENKIDLVTVLPAFLIGPSLPPDLCSTASDVLGLLKGETKDFQWHGRMGYIHIDDVALAHILVYEHESAKGRFLASSTVVDNDELVSFLSARYPSLPIPKRFEPLNRPHYDFDTAKLESLGMKFKSIQEMFDDCVASLVEQGYLPSSKKMRSNVVEDKGRACITGVARQTPYLRRLVLNSSSLAVRMRGNFDPKETNGGNTFIIEKEYNSDWIPNSGRVESVGFLMGGPKKSTVPFDKSSRSSTELCESLQPPRDLKDGICIMCGSMMLFGPLNPHYTTELKSLGLKFKSIKEMFDIDCIASLVDQGCLPSYNLKS</sequence>
<name>A0A218X6Z1_PUNGR</name>
<comment type="similarity">
    <text evidence="3">Belongs to the NAD(P)-dependent epimerase/dehydratase family. Dihydroflavonol-4-reductase subfamily.</text>
</comment>
<evidence type="ECO:0000256" key="2">
    <source>
        <dbReference type="ARBA" id="ARBA00023002"/>
    </source>
</evidence>
<keyword evidence="2" id="KW-0560">Oxidoreductase</keyword>
<dbReference type="Proteomes" id="UP000197138">
    <property type="component" value="Unassembled WGS sequence"/>
</dbReference>
<dbReference type="FunFam" id="3.40.50.720:FF:000085">
    <property type="entry name" value="Dihydroflavonol reductase"/>
    <property type="match status" value="1"/>
</dbReference>
<evidence type="ECO:0000259" key="4">
    <source>
        <dbReference type="Pfam" id="PF01370"/>
    </source>
</evidence>
<dbReference type="AlphaFoldDB" id="A0A218X6Z1"/>
<dbReference type="EMBL" id="MTKT01002229">
    <property type="protein sequence ID" value="OWM80528.1"/>
    <property type="molecule type" value="Genomic_DNA"/>
</dbReference>
<keyword evidence="1" id="KW-0521">NADP</keyword>
<comment type="caution">
    <text evidence="5">The sequence shown here is derived from an EMBL/GenBank/DDBJ whole genome shotgun (WGS) entry which is preliminary data.</text>
</comment>
<dbReference type="Gene3D" id="3.40.50.720">
    <property type="entry name" value="NAD(P)-binding Rossmann-like Domain"/>
    <property type="match status" value="1"/>
</dbReference>
<evidence type="ECO:0000313" key="6">
    <source>
        <dbReference type="Proteomes" id="UP000197138"/>
    </source>
</evidence>
<dbReference type="InterPro" id="IPR050425">
    <property type="entry name" value="NAD(P)_dehydrat-like"/>
</dbReference>
<gene>
    <name evidence="5" type="ORF">CDL15_Pgr019808</name>
</gene>
<dbReference type="SUPFAM" id="SSF51735">
    <property type="entry name" value="NAD(P)-binding Rossmann-fold domains"/>
    <property type="match status" value="1"/>
</dbReference>
<dbReference type="GO" id="GO:0016616">
    <property type="term" value="F:oxidoreductase activity, acting on the CH-OH group of donors, NAD or NADP as acceptor"/>
    <property type="evidence" value="ECO:0007669"/>
    <property type="project" value="TreeGrafter"/>
</dbReference>
<proteinExistence type="inferred from homology"/>
<dbReference type="InterPro" id="IPR001509">
    <property type="entry name" value="Epimerase_deHydtase"/>
</dbReference>
<accession>A0A218X6Z1</accession>
<dbReference type="Pfam" id="PF01370">
    <property type="entry name" value="Epimerase"/>
    <property type="match status" value="1"/>
</dbReference>
<evidence type="ECO:0000313" key="5">
    <source>
        <dbReference type="EMBL" id="OWM80528.1"/>
    </source>
</evidence>
<evidence type="ECO:0000256" key="1">
    <source>
        <dbReference type="ARBA" id="ARBA00022857"/>
    </source>
</evidence>
<feature type="domain" description="NAD-dependent epimerase/dehydratase" evidence="4">
    <location>
        <begin position="53"/>
        <end position="291"/>
    </location>
</feature>
<protein>
    <recommendedName>
        <fullName evidence="4">NAD-dependent epimerase/dehydratase domain-containing protein</fullName>
    </recommendedName>
</protein>
<dbReference type="PANTHER" id="PTHR10366:SF821">
    <property type="entry name" value="TETRAKETIDE ALPHA-PYRONE REDUCTASE 1"/>
    <property type="match status" value="1"/>
</dbReference>
<evidence type="ECO:0000256" key="3">
    <source>
        <dbReference type="ARBA" id="ARBA00023445"/>
    </source>
</evidence>
<dbReference type="InterPro" id="IPR036291">
    <property type="entry name" value="NAD(P)-bd_dom_sf"/>
</dbReference>
<dbReference type="PANTHER" id="PTHR10366">
    <property type="entry name" value="NAD DEPENDENT EPIMERASE/DEHYDRATASE"/>
    <property type="match status" value="1"/>
</dbReference>
<dbReference type="CDD" id="cd08958">
    <property type="entry name" value="FR_SDR_e"/>
    <property type="match status" value="1"/>
</dbReference>